<dbReference type="GeneID" id="101495108"/>
<feature type="region of interest" description="Disordered" evidence="1">
    <location>
        <begin position="40"/>
        <end position="89"/>
    </location>
</feature>
<dbReference type="InterPro" id="IPR008972">
    <property type="entry name" value="Cupredoxin"/>
</dbReference>
<dbReference type="Gene3D" id="2.60.40.420">
    <property type="entry name" value="Cupredoxins - blue copper proteins"/>
    <property type="match status" value="1"/>
</dbReference>
<dbReference type="STRING" id="3827.A0A1S2Z579"/>
<dbReference type="GO" id="GO:0009055">
    <property type="term" value="F:electron transfer activity"/>
    <property type="evidence" value="ECO:0007669"/>
    <property type="project" value="InterPro"/>
</dbReference>
<accession>A0A1S2Z579</accession>
<protein>
    <submittedName>
        <fullName evidence="5">Early nodulin-55-1-like</fullName>
    </submittedName>
</protein>
<organism evidence="4 5">
    <name type="scientific">Cicer arietinum</name>
    <name type="common">Chickpea</name>
    <name type="synonym">Garbanzo</name>
    <dbReference type="NCBI Taxonomy" id="3827"/>
    <lineage>
        <taxon>Eukaryota</taxon>
        <taxon>Viridiplantae</taxon>
        <taxon>Streptophyta</taxon>
        <taxon>Embryophyta</taxon>
        <taxon>Tracheophyta</taxon>
        <taxon>Spermatophyta</taxon>
        <taxon>Magnoliopsida</taxon>
        <taxon>eudicotyledons</taxon>
        <taxon>Gunneridae</taxon>
        <taxon>Pentapetalae</taxon>
        <taxon>rosids</taxon>
        <taxon>fabids</taxon>
        <taxon>Fabales</taxon>
        <taxon>Fabaceae</taxon>
        <taxon>Papilionoideae</taxon>
        <taxon>50 kb inversion clade</taxon>
        <taxon>NPAAA clade</taxon>
        <taxon>Hologalegina</taxon>
        <taxon>IRL clade</taxon>
        <taxon>Cicereae</taxon>
        <taxon>Cicer</taxon>
    </lineage>
</organism>
<dbReference type="Pfam" id="PF02298">
    <property type="entry name" value="Cu_bind_like"/>
    <property type="match status" value="1"/>
</dbReference>
<reference evidence="5" key="1">
    <citation type="submission" date="2025-08" db="UniProtKB">
        <authorList>
            <consortium name="RefSeq"/>
        </authorList>
    </citation>
    <scope>IDENTIFICATION</scope>
    <source>
        <tissue evidence="5">Etiolated seedlings</tissue>
    </source>
</reference>
<dbReference type="PROSITE" id="PS51485">
    <property type="entry name" value="PHYTOCYANIN"/>
    <property type="match status" value="1"/>
</dbReference>
<gene>
    <name evidence="5" type="primary">LOC101495108</name>
</gene>
<dbReference type="AlphaFoldDB" id="A0A1S2Z579"/>
<evidence type="ECO:0000313" key="5">
    <source>
        <dbReference type="RefSeq" id="XP_004515290.2"/>
    </source>
</evidence>
<name>A0A1S2Z579_CICAR</name>
<dbReference type="RefSeq" id="XP_004515290.2">
    <property type="nucleotide sequence ID" value="XM_004515233.3"/>
</dbReference>
<sequence length="124" mass="13580">MATYNTGETVIHITEEGTRYFVCGRLGHCQQGLKLEVQVQAQSNNNGTNNDQNQHGGSSSRRPSPRRSPPPPRHHSPPSPPDAPVKEPCDCSCAEGGHWVVPLITLVIILALTRSSFFFSHILL</sequence>
<evidence type="ECO:0000256" key="2">
    <source>
        <dbReference type="SAM" id="Phobius"/>
    </source>
</evidence>
<feature type="compositionally biased region" description="Low complexity" evidence="1">
    <location>
        <begin position="40"/>
        <end position="62"/>
    </location>
</feature>
<keyword evidence="4" id="KW-1185">Reference proteome</keyword>
<evidence type="ECO:0000256" key="1">
    <source>
        <dbReference type="SAM" id="MobiDB-lite"/>
    </source>
</evidence>
<dbReference type="InterPro" id="IPR003245">
    <property type="entry name" value="Phytocyanin_dom"/>
</dbReference>
<keyword evidence="2" id="KW-1133">Transmembrane helix</keyword>
<proteinExistence type="predicted"/>
<feature type="transmembrane region" description="Helical" evidence="2">
    <location>
        <begin position="99"/>
        <end position="119"/>
    </location>
</feature>
<keyword evidence="2" id="KW-0812">Transmembrane</keyword>
<dbReference type="SUPFAM" id="SSF49503">
    <property type="entry name" value="Cupredoxins"/>
    <property type="match status" value="1"/>
</dbReference>
<dbReference type="Proteomes" id="UP000087171">
    <property type="component" value="Unplaced"/>
</dbReference>
<dbReference type="OrthoDB" id="1903230at2759"/>
<evidence type="ECO:0000313" key="4">
    <source>
        <dbReference type="Proteomes" id="UP000087171"/>
    </source>
</evidence>
<dbReference type="PaxDb" id="3827-XP_004515290.1"/>
<keyword evidence="2" id="KW-0472">Membrane</keyword>
<feature type="compositionally biased region" description="Pro residues" evidence="1">
    <location>
        <begin position="66"/>
        <end position="83"/>
    </location>
</feature>
<dbReference type="KEGG" id="cam:101495108"/>
<evidence type="ECO:0000259" key="3">
    <source>
        <dbReference type="PROSITE" id="PS51485"/>
    </source>
</evidence>
<feature type="domain" description="Phytocyanin" evidence="3">
    <location>
        <begin position="1"/>
        <end position="41"/>
    </location>
</feature>